<evidence type="ECO:0000313" key="1">
    <source>
        <dbReference type="EMBL" id="MDX8127037.1"/>
    </source>
</evidence>
<dbReference type="RefSeq" id="WP_165385903.1">
    <property type="nucleotide sequence ID" value="NZ_JAXARY010000005.1"/>
</dbReference>
<evidence type="ECO:0000313" key="2">
    <source>
        <dbReference type="Proteomes" id="UP001284537"/>
    </source>
</evidence>
<organism evidence="1 2">
    <name type="scientific">Methylomonas defluvii</name>
    <dbReference type="NCBI Taxonomy" id="3045149"/>
    <lineage>
        <taxon>Bacteria</taxon>
        <taxon>Pseudomonadati</taxon>
        <taxon>Pseudomonadota</taxon>
        <taxon>Gammaproteobacteria</taxon>
        <taxon>Methylococcales</taxon>
        <taxon>Methylococcaceae</taxon>
        <taxon>Methylomonas</taxon>
    </lineage>
</organism>
<comment type="caution">
    <text evidence="1">The sequence shown here is derived from an EMBL/GenBank/DDBJ whole genome shotgun (WGS) entry which is preliminary data.</text>
</comment>
<accession>A0ABU4UC53</accession>
<name>A0ABU4UC53_9GAMM</name>
<protein>
    <recommendedName>
        <fullName evidence="3">Secreted protein</fullName>
    </recommendedName>
</protein>
<dbReference type="Proteomes" id="UP001284537">
    <property type="component" value="Unassembled WGS sequence"/>
</dbReference>
<evidence type="ECO:0008006" key="3">
    <source>
        <dbReference type="Google" id="ProtNLM"/>
    </source>
</evidence>
<gene>
    <name evidence="1" type="ORF">QLH52_07085</name>
</gene>
<keyword evidence="2" id="KW-1185">Reference proteome</keyword>
<sequence length="136" mass="14880">MTLVSPNKLSLILLEFGFFVSLARRVICKSGLGPTAEILSLRKPSLVFALRASLTAVQIRSRRICASPKESIQRKGHPDAAYSLCSSLLNGVAERGFLPLRQRDASMHRPYGLLRSKAAVLGAVYGRKPYLALDVI</sequence>
<proteinExistence type="predicted"/>
<dbReference type="EMBL" id="JAXARY010000005">
    <property type="protein sequence ID" value="MDX8127037.1"/>
    <property type="molecule type" value="Genomic_DNA"/>
</dbReference>
<reference evidence="1 2" key="1">
    <citation type="submission" date="2023-11" db="EMBL/GenBank/DDBJ databases">
        <authorList>
            <person name="Ouyang M.-Y."/>
        </authorList>
    </citation>
    <scope>NUCLEOTIDE SEQUENCE [LARGE SCALE GENOMIC DNA]</scope>
    <source>
        <strain evidence="1 2">OY6</strain>
    </source>
</reference>